<evidence type="ECO:0000313" key="2">
    <source>
        <dbReference type="EMBL" id="CAL1696172.1"/>
    </source>
</evidence>
<organism evidence="2 3">
    <name type="scientific">Somion occarium</name>
    <dbReference type="NCBI Taxonomy" id="3059160"/>
    <lineage>
        <taxon>Eukaryota</taxon>
        <taxon>Fungi</taxon>
        <taxon>Dikarya</taxon>
        <taxon>Basidiomycota</taxon>
        <taxon>Agaricomycotina</taxon>
        <taxon>Agaricomycetes</taxon>
        <taxon>Polyporales</taxon>
        <taxon>Cerrenaceae</taxon>
        <taxon>Somion</taxon>
    </lineage>
</organism>
<accession>A0ABP1CNC9</accession>
<gene>
    <name evidence="2" type="ORF">GFSPODELE1_LOCUS1075</name>
</gene>
<dbReference type="PANTHER" id="PTHR47668:SF1">
    <property type="entry name" value="DIENELACTONE HYDROLASE DOMAIN-CONTAINING PROTEIN-RELATED"/>
    <property type="match status" value="1"/>
</dbReference>
<evidence type="ECO:0000313" key="3">
    <source>
        <dbReference type="Proteomes" id="UP001497453"/>
    </source>
</evidence>
<sequence length="273" mass="30245">MLTRLRALVHHLNHAKMSTASYTVHNPNVACCTIPPVKSDYTPKGSFTSYGGFRKVYVTGPQELGDTALVCVYDIFGFKPQTQQGADIIADQLKVKVLMPDFFEDGEPWPAEHFPPKTPAEKRKLQDFFGGIASPPANKDKLIHFGRALKNDNVNFVGVYGFCWGGKVIMLAGGEHNTPFGAVSIVHPAMLSAADAAKLKVPLGIYPSNDESEEEYEKIIQILKKKPFADKSDWKHFDSFHGFAAARANLDDPDNKAKYEDLYCTVIKFFGKA</sequence>
<dbReference type="PANTHER" id="PTHR47668">
    <property type="entry name" value="DIENELACTONE HYDROLASE FAMILY PROTEIN (AFU_ORTHOLOGUE AFUA_6G01940)"/>
    <property type="match status" value="1"/>
</dbReference>
<proteinExistence type="predicted"/>
<evidence type="ECO:0000259" key="1">
    <source>
        <dbReference type="Pfam" id="PF01738"/>
    </source>
</evidence>
<dbReference type="InterPro" id="IPR002925">
    <property type="entry name" value="Dienelactn_hydro"/>
</dbReference>
<dbReference type="InterPro" id="IPR029058">
    <property type="entry name" value="AB_hydrolase_fold"/>
</dbReference>
<protein>
    <recommendedName>
        <fullName evidence="1">Dienelactone hydrolase domain-containing protein</fullName>
    </recommendedName>
</protein>
<reference evidence="3" key="1">
    <citation type="submission" date="2024-04" db="EMBL/GenBank/DDBJ databases">
        <authorList>
            <person name="Shaw F."/>
            <person name="Minotto A."/>
        </authorList>
    </citation>
    <scope>NUCLEOTIDE SEQUENCE [LARGE SCALE GENOMIC DNA]</scope>
</reference>
<keyword evidence="3" id="KW-1185">Reference proteome</keyword>
<dbReference type="Proteomes" id="UP001497453">
    <property type="component" value="Chromosome 1"/>
</dbReference>
<feature type="domain" description="Dienelactone hydrolase" evidence="1">
    <location>
        <begin position="56"/>
        <end position="272"/>
    </location>
</feature>
<name>A0ABP1CNC9_9APHY</name>
<dbReference type="SUPFAM" id="SSF53474">
    <property type="entry name" value="alpha/beta-Hydrolases"/>
    <property type="match status" value="1"/>
</dbReference>
<dbReference type="EMBL" id="OZ037944">
    <property type="protein sequence ID" value="CAL1696172.1"/>
    <property type="molecule type" value="Genomic_DNA"/>
</dbReference>
<dbReference type="Gene3D" id="3.40.50.1820">
    <property type="entry name" value="alpha/beta hydrolase"/>
    <property type="match status" value="1"/>
</dbReference>
<dbReference type="Pfam" id="PF01738">
    <property type="entry name" value="DLH"/>
    <property type="match status" value="1"/>
</dbReference>